<gene>
    <name evidence="3" type="ORF">SKAU_G00031920</name>
</gene>
<dbReference type="InterPro" id="IPR050540">
    <property type="entry name" value="F-actin_Monoox_Mical"/>
</dbReference>
<accession>A0A9Q1GE00</accession>
<reference evidence="3" key="1">
    <citation type="journal article" date="2023" name="Science">
        <title>Genome structures resolve the early diversification of teleost fishes.</title>
        <authorList>
            <person name="Parey E."/>
            <person name="Louis A."/>
            <person name="Montfort J."/>
            <person name="Bouchez O."/>
            <person name="Roques C."/>
            <person name="Iampietro C."/>
            <person name="Lluch J."/>
            <person name="Castinel A."/>
            <person name="Donnadieu C."/>
            <person name="Desvignes T."/>
            <person name="Floi Bucao C."/>
            <person name="Jouanno E."/>
            <person name="Wen M."/>
            <person name="Mejri S."/>
            <person name="Dirks R."/>
            <person name="Jansen H."/>
            <person name="Henkel C."/>
            <person name="Chen W.J."/>
            <person name="Zahm M."/>
            <person name="Cabau C."/>
            <person name="Klopp C."/>
            <person name="Thompson A.W."/>
            <person name="Robinson-Rechavi M."/>
            <person name="Braasch I."/>
            <person name="Lecointre G."/>
            <person name="Bobe J."/>
            <person name="Postlethwait J.H."/>
            <person name="Berthelot C."/>
            <person name="Roest Crollius H."/>
            <person name="Guiguen Y."/>
        </authorList>
    </citation>
    <scope>NUCLEOTIDE SEQUENCE</scope>
    <source>
        <strain evidence="3">WJC10195</strain>
    </source>
</reference>
<dbReference type="Pfam" id="PF00307">
    <property type="entry name" value="CH"/>
    <property type="match status" value="1"/>
</dbReference>
<dbReference type="FunFam" id="1.10.418.10:FF:000149">
    <property type="entry name" value="Smoothelin-like 1"/>
    <property type="match status" value="1"/>
</dbReference>
<dbReference type="AlphaFoldDB" id="A0A9Q1GE00"/>
<dbReference type="OrthoDB" id="10017054at2759"/>
<feature type="region of interest" description="Disordered" evidence="1">
    <location>
        <begin position="1"/>
        <end position="38"/>
    </location>
</feature>
<dbReference type="PANTHER" id="PTHR23167">
    <property type="entry name" value="CALPONIN HOMOLOGY DOMAIN-CONTAINING PROTEIN DDB_G0272472-RELATED"/>
    <property type="match status" value="1"/>
</dbReference>
<feature type="domain" description="Calponin-homology (CH)" evidence="2">
    <location>
        <begin position="72"/>
        <end position="176"/>
    </location>
</feature>
<dbReference type="PROSITE" id="PS50021">
    <property type="entry name" value="CH"/>
    <property type="match status" value="1"/>
</dbReference>
<dbReference type="SUPFAM" id="SSF47576">
    <property type="entry name" value="Calponin-homology domain, CH-domain"/>
    <property type="match status" value="1"/>
</dbReference>
<dbReference type="Gene3D" id="1.10.418.10">
    <property type="entry name" value="Calponin-like domain"/>
    <property type="match status" value="1"/>
</dbReference>
<dbReference type="EMBL" id="JAINUF010000001">
    <property type="protein sequence ID" value="KAJ8382414.1"/>
    <property type="molecule type" value="Genomic_DNA"/>
</dbReference>
<name>A0A9Q1GE00_SYNKA</name>
<evidence type="ECO:0000313" key="4">
    <source>
        <dbReference type="Proteomes" id="UP001152622"/>
    </source>
</evidence>
<evidence type="ECO:0000256" key="1">
    <source>
        <dbReference type="SAM" id="MobiDB-lite"/>
    </source>
</evidence>
<dbReference type="SMART" id="SM00033">
    <property type="entry name" value="CH"/>
    <property type="match status" value="1"/>
</dbReference>
<dbReference type="Proteomes" id="UP001152622">
    <property type="component" value="Chromosome 1"/>
</dbReference>
<proteinExistence type="predicted"/>
<dbReference type="PANTHER" id="PTHR23167:SF85">
    <property type="entry name" value="SMOOTHELIN-LIKE 1 ISOFORM X1"/>
    <property type="match status" value="1"/>
</dbReference>
<organism evidence="3 4">
    <name type="scientific">Synaphobranchus kaupii</name>
    <name type="common">Kaup's arrowtooth eel</name>
    <dbReference type="NCBI Taxonomy" id="118154"/>
    <lineage>
        <taxon>Eukaryota</taxon>
        <taxon>Metazoa</taxon>
        <taxon>Chordata</taxon>
        <taxon>Craniata</taxon>
        <taxon>Vertebrata</taxon>
        <taxon>Euteleostomi</taxon>
        <taxon>Actinopterygii</taxon>
        <taxon>Neopterygii</taxon>
        <taxon>Teleostei</taxon>
        <taxon>Anguilliformes</taxon>
        <taxon>Synaphobranchidae</taxon>
        <taxon>Synaphobranchus</taxon>
    </lineage>
</organism>
<evidence type="ECO:0000259" key="2">
    <source>
        <dbReference type="PROSITE" id="PS50021"/>
    </source>
</evidence>
<evidence type="ECO:0000313" key="3">
    <source>
        <dbReference type="EMBL" id="KAJ8382414.1"/>
    </source>
</evidence>
<dbReference type="InterPro" id="IPR001715">
    <property type="entry name" value="CH_dom"/>
</dbReference>
<protein>
    <recommendedName>
        <fullName evidence="2">Calponin-homology (CH) domain-containing protein</fullName>
    </recommendedName>
</protein>
<comment type="caution">
    <text evidence="3">The sequence shown here is derived from an EMBL/GenBank/DDBJ whole genome shotgun (WGS) entry which is preliminary data.</text>
</comment>
<dbReference type="InterPro" id="IPR036872">
    <property type="entry name" value="CH_dom_sf"/>
</dbReference>
<keyword evidence="4" id="KW-1185">Reference proteome</keyword>
<sequence length="187" mass="20764">MEAEKQSKPKKKAGPNPTAAPLGLSRPRSSARSHRGAAKRDIIAKFQQNCPETPVVPNFKVQRTSAGLSNGASIKQKILQWCRSKTRNYEGVCIENFSSSWCDGLAFCALVHRFFPDTFDFSKLRAEDRANNFALAFNTAESMADCCPLLERPRAKEHGSRTHSTELTSPESSTFVKLKRDLLVDSS</sequence>